<feature type="transmembrane region" description="Helical" evidence="6">
    <location>
        <begin position="368"/>
        <end position="388"/>
    </location>
</feature>
<dbReference type="Pfam" id="PF03772">
    <property type="entry name" value="Competence"/>
    <property type="match status" value="1"/>
</dbReference>
<feature type="transmembrane region" description="Helical" evidence="6">
    <location>
        <begin position="400"/>
        <end position="421"/>
    </location>
</feature>
<evidence type="ECO:0000256" key="2">
    <source>
        <dbReference type="ARBA" id="ARBA00022475"/>
    </source>
</evidence>
<dbReference type="EMBL" id="QGGI01000005">
    <property type="protein sequence ID" value="PWJ95486.1"/>
    <property type="molecule type" value="Genomic_DNA"/>
</dbReference>
<dbReference type="Proteomes" id="UP000245921">
    <property type="component" value="Unassembled WGS sequence"/>
</dbReference>
<evidence type="ECO:0000256" key="6">
    <source>
        <dbReference type="SAM" id="Phobius"/>
    </source>
</evidence>
<dbReference type="RefSeq" id="WP_109604396.1">
    <property type="nucleotide sequence ID" value="NZ_QGGI01000005.1"/>
</dbReference>
<dbReference type="InterPro" id="IPR004477">
    <property type="entry name" value="ComEC_N"/>
</dbReference>
<feature type="transmembrane region" description="Helical" evidence="6">
    <location>
        <begin position="225"/>
        <end position="258"/>
    </location>
</feature>
<evidence type="ECO:0000256" key="3">
    <source>
        <dbReference type="ARBA" id="ARBA00022692"/>
    </source>
</evidence>
<evidence type="ECO:0000259" key="7">
    <source>
        <dbReference type="Pfam" id="PF03772"/>
    </source>
</evidence>
<keyword evidence="3 6" id="KW-0812">Transmembrane</keyword>
<feature type="domain" description="ComEC/Rec2-related protein" evidence="7">
    <location>
        <begin position="183"/>
        <end position="417"/>
    </location>
</feature>
<sequence length="427" mass="49129">MLKKEFKIPYFFELFIITIITISISKINAIAGILSAIAFIILYLIKKNYTKSILIIPIILNMFLISDIPNKSLGMLGTIIDKDDGKYKIMINKFYDENWKKTNKIYITYYSKFSVEPLKNGQKIYLYGKKQNNNIIKTDYIATKGNKSILQIKDLIINQLKNRLKDPNTFDIVKSSIMGNIQNKEKFKKTGTLHLFAVSGFHVYIIYFIISKIINLLIYKKNIRLILSTIIINFYLILTGFSASSLRAVLLLSIINIFKILDLQYDSLNILSLIGYINLIIIPENLQNIGFLMSYSATFMILYTNKKLYKSKIKNIIIPISAYIGIFPISLYSFGEISLSGIIITPIISPIIGLLILLGFFNILINSVILQSFTNTISSGILNFLKIFENIPLLKIENNFLIFIIWCIIFIFYIIILNHLIKPRPLR</sequence>
<dbReference type="PANTHER" id="PTHR30619">
    <property type="entry name" value="DNA INTERNALIZATION/COMPETENCE PROTEIN COMEC/REC2"/>
    <property type="match status" value="1"/>
</dbReference>
<reference evidence="8 9" key="1">
    <citation type="submission" date="2018-05" db="EMBL/GenBank/DDBJ databases">
        <title>Genomic Encyclopedia of Type Strains, Phase IV (KMG-IV): sequencing the most valuable type-strain genomes for metagenomic binning, comparative biology and taxonomic classification.</title>
        <authorList>
            <person name="Goeker M."/>
        </authorList>
    </citation>
    <scope>NUCLEOTIDE SEQUENCE [LARGE SCALE GENOMIC DNA]</scope>
    <source>
        <strain evidence="8 9">DSM 24906</strain>
    </source>
</reference>
<feature type="transmembrane region" description="Helical" evidence="6">
    <location>
        <begin position="265"/>
        <end position="282"/>
    </location>
</feature>
<name>A0AA45HIZ7_9BACT</name>
<evidence type="ECO:0000256" key="5">
    <source>
        <dbReference type="ARBA" id="ARBA00023136"/>
    </source>
</evidence>
<dbReference type="NCBIfam" id="TIGR00360">
    <property type="entry name" value="ComEC_N-term"/>
    <property type="match status" value="1"/>
</dbReference>
<accession>A0AA45HIZ7</accession>
<keyword evidence="4 6" id="KW-1133">Transmembrane helix</keyword>
<feature type="transmembrane region" description="Helical" evidence="6">
    <location>
        <begin position="12"/>
        <end position="43"/>
    </location>
</feature>
<evidence type="ECO:0000256" key="4">
    <source>
        <dbReference type="ARBA" id="ARBA00022989"/>
    </source>
</evidence>
<feature type="transmembrane region" description="Helical" evidence="6">
    <location>
        <begin position="316"/>
        <end position="335"/>
    </location>
</feature>
<evidence type="ECO:0000256" key="1">
    <source>
        <dbReference type="ARBA" id="ARBA00004651"/>
    </source>
</evidence>
<keyword evidence="9" id="KW-1185">Reference proteome</keyword>
<feature type="transmembrane region" description="Helical" evidence="6">
    <location>
        <begin position="49"/>
        <end position="66"/>
    </location>
</feature>
<organism evidence="8 9">
    <name type="scientific">Oceanotoga teriensis</name>
    <dbReference type="NCBI Taxonomy" id="515440"/>
    <lineage>
        <taxon>Bacteria</taxon>
        <taxon>Thermotogati</taxon>
        <taxon>Thermotogota</taxon>
        <taxon>Thermotogae</taxon>
        <taxon>Petrotogales</taxon>
        <taxon>Petrotogaceae</taxon>
        <taxon>Oceanotoga</taxon>
    </lineage>
</organism>
<protein>
    <submittedName>
        <fullName evidence="8">Competence protein ComEC</fullName>
    </submittedName>
</protein>
<dbReference type="GO" id="GO:0005886">
    <property type="term" value="C:plasma membrane"/>
    <property type="evidence" value="ECO:0007669"/>
    <property type="project" value="UniProtKB-SubCell"/>
</dbReference>
<evidence type="ECO:0000313" key="9">
    <source>
        <dbReference type="Proteomes" id="UP000245921"/>
    </source>
</evidence>
<dbReference type="AlphaFoldDB" id="A0AA45HIZ7"/>
<gene>
    <name evidence="8" type="ORF">C7380_105116</name>
</gene>
<dbReference type="InterPro" id="IPR052159">
    <property type="entry name" value="Competence_DNA_uptake"/>
</dbReference>
<comment type="caution">
    <text evidence="8">The sequence shown here is derived from an EMBL/GenBank/DDBJ whole genome shotgun (WGS) entry which is preliminary data.</text>
</comment>
<evidence type="ECO:0000313" key="8">
    <source>
        <dbReference type="EMBL" id="PWJ95486.1"/>
    </source>
</evidence>
<feature type="transmembrane region" description="Helical" evidence="6">
    <location>
        <begin position="193"/>
        <end position="219"/>
    </location>
</feature>
<feature type="transmembrane region" description="Helical" evidence="6">
    <location>
        <begin position="341"/>
        <end position="361"/>
    </location>
</feature>
<keyword evidence="2" id="KW-1003">Cell membrane</keyword>
<proteinExistence type="predicted"/>
<keyword evidence="5 6" id="KW-0472">Membrane</keyword>
<dbReference type="PANTHER" id="PTHR30619:SF1">
    <property type="entry name" value="RECOMBINATION PROTEIN 2"/>
    <property type="match status" value="1"/>
</dbReference>
<comment type="subcellular location">
    <subcellularLocation>
        <location evidence="1">Cell membrane</location>
        <topology evidence="1">Multi-pass membrane protein</topology>
    </subcellularLocation>
</comment>